<dbReference type="NCBIfam" id="NF002881">
    <property type="entry name" value="PRK03343.1"/>
    <property type="match status" value="1"/>
</dbReference>
<dbReference type="InterPro" id="IPR001585">
    <property type="entry name" value="TAL/FSA"/>
</dbReference>
<name>A0A286AKT6_9PROT</name>
<sequence>MNATQQLHKLGQSIWLDNITRELLTSGTLARYINELSVTGLTSNPTIFDHAIQNGNFYDDAIRQKTLAGKSSESLFFELALEDLIEAAELFRPIHDITGGIDGWVSLEVSPLLAEDTAGTIKAAAQLYAQAKCHNLFIKIPGTRAGIPAIEESIFAGVPINVTLLFSRDHYIAAAEAYMRGIERRISAGLDPRVASVASIFVSRWDVAVKDKVQGELRDNRLGIAIATRTYKAYRDMLASKRWQKLARYGTQPQRLLWGSTGTKDPAASDTLYVEALAAPETINTIPEKTLLAFADHGKIRNVLPIDLSFVEAMEEVIAEFNRKGVNDEVLAEELQREGTDSFAKSWNDLIACIASKSDALMQNHPGGN</sequence>
<dbReference type="UniPathway" id="UPA00115">
    <property type="reaction ID" value="UER00414"/>
</dbReference>
<evidence type="ECO:0000313" key="11">
    <source>
        <dbReference type="EMBL" id="SOD22520.1"/>
    </source>
</evidence>
<keyword evidence="9 10" id="KW-0704">Schiff base</keyword>
<dbReference type="NCBIfam" id="TIGR00876">
    <property type="entry name" value="tal_mycobact"/>
    <property type="match status" value="1"/>
</dbReference>
<evidence type="ECO:0000256" key="10">
    <source>
        <dbReference type="HAMAP-Rule" id="MF_00493"/>
    </source>
</evidence>
<keyword evidence="6 10" id="KW-0963">Cytoplasm</keyword>
<gene>
    <name evidence="10" type="primary">tal</name>
    <name evidence="11" type="ORF">SAMN06297164_3492</name>
</gene>
<keyword evidence="7 10" id="KW-0808">Transferase</keyword>
<reference evidence="11 12" key="1">
    <citation type="submission" date="2017-09" db="EMBL/GenBank/DDBJ databases">
        <authorList>
            <person name="Ehlers B."/>
            <person name="Leendertz F.H."/>
        </authorList>
    </citation>
    <scope>NUCLEOTIDE SEQUENCE [LARGE SCALE GENOMIC DNA]</scope>
    <source>
        <strain evidence="11 12">Nm42</strain>
    </source>
</reference>
<protein>
    <recommendedName>
        <fullName evidence="5 10">Transaldolase</fullName>
        <ecNumber evidence="5 10">2.2.1.2</ecNumber>
    </recommendedName>
</protein>
<evidence type="ECO:0000256" key="5">
    <source>
        <dbReference type="ARBA" id="ARBA00013151"/>
    </source>
</evidence>
<dbReference type="PANTHER" id="PTHR10683">
    <property type="entry name" value="TRANSALDOLASE"/>
    <property type="match status" value="1"/>
</dbReference>
<dbReference type="EC" id="2.2.1.2" evidence="5 10"/>
<dbReference type="PIRSF" id="PIRSF036915">
    <property type="entry name" value="Trnald_Bac_Plnt"/>
    <property type="match status" value="1"/>
</dbReference>
<proteinExistence type="inferred from homology"/>
<evidence type="ECO:0000256" key="3">
    <source>
        <dbReference type="ARBA" id="ARBA00004857"/>
    </source>
</evidence>
<keyword evidence="8 10" id="KW-0570">Pentose shunt</keyword>
<evidence type="ECO:0000256" key="9">
    <source>
        <dbReference type="ARBA" id="ARBA00023270"/>
    </source>
</evidence>
<comment type="pathway">
    <text evidence="3 10">Carbohydrate degradation; pentose phosphate pathway; D-glyceraldehyde 3-phosphate and beta-D-fructose 6-phosphate from D-ribose 5-phosphate and D-xylulose 5-phosphate (non-oxidative stage): step 2/3.</text>
</comment>
<dbReference type="HAMAP" id="MF_00493">
    <property type="entry name" value="Transaldolase_2"/>
    <property type="match status" value="1"/>
</dbReference>
<dbReference type="SUPFAM" id="SSF51569">
    <property type="entry name" value="Aldolase"/>
    <property type="match status" value="1"/>
</dbReference>
<dbReference type="Pfam" id="PF00923">
    <property type="entry name" value="TAL_FSA"/>
    <property type="match status" value="1"/>
</dbReference>
<dbReference type="RefSeq" id="WP_097107470.1">
    <property type="nucleotide sequence ID" value="NZ_OCMU01000004.1"/>
</dbReference>
<organism evidence="11 12">
    <name type="scientific">Nitrosomonas ureae</name>
    <dbReference type="NCBI Taxonomy" id="44577"/>
    <lineage>
        <taxon>Bacteria</taxon>
        <taxon>Pseudomonadati</taxon>
        <taxon>Pseudomonadota</taxon>
        <taxon>Betaproteobacteria</taxon>
        <taxon>Nitrosomonadales</taxon>
        <taxon>Nitrosomonadaceae</taxon>
        <taxon>Nitrosomonas</taxon>
    </lineage>
</organism>
<dbReference type="Proteomes" id="UP000219335">
    <property type="component" value="Unassembled WGS sequence"/>
</dbReference>
<feature type="active site" description="Schiff-base intermediate with substrate" evidence="10">
    <location>
        <position position="139"/>
    </location>
</feature>
<evidence type="ECO:0000256" key="4">
    <source>
        <dbReference type="ARBA" id="ARBA00008426"/>
    </source>
</evidence>
<dbReference type="CDD" id="cd00955">
    <property type="entry name" value="Transaldolase_like"/>
    <property type="match status" value="1"/>
</dbReference>
<evidence type="ECO:0000256" key="2">
    <source>
        <dbReference type="ARBA" id="ARBA00004496"/>
    </source>
</evidence>
<evidence type="ECO:0000313" key="12">
    <source>
        <dbReference type="Proteomes" id="UP000219335"/>
    </source>
</evidence>
<dbReference type="AlphaFoldDB" id="A0A286AKT6"/>
<evidence type="ECO:0000256" key="7">
    <source>
        <dbReference type="ARBA" id="ARBA00022679"/>
    </source>
</evidence>
<comment type="similarity">
    <text evidence="4 10">Belongs to the transaldolase family. Type 2 subfamily.</text>
</comment>
<dbReference type="GO" id="GO:0005975">
    <property type="term" value="P:carbohydrate metabolic process"/>
    <property type="evidence" value="ECO:0007669"/>
    <property type="project" value="InterPro"/>
</dbReference>
<accession>A0A286AKT6</accession>
<evidence type="ECO:0000256" key="8">
    <source>
        <dbReference type="ARBA" id="ARBA00023126"/>
    </source>
</evidence>
<dbReference type="PANTHER" id="PTHR10683:SF31">
    <property type="entry name" value="TRANSALDOLASE"/>
    <property type="match status" value="1"/>
</dbReference>
<comment type="catalytic activity">
    <reaction evidence="10">
        <text>D-sedoheptulose 7-phosphate + D-glyceraldehyde 3-phosphate = D-erythrose 4-phosphate + beta-D-fructose 6-phosphate</text>
        <dbReference type="Rhea" id="RHEA:17053"/>
        <dbReference type="ChEBI" id="CHEBI:16897"/>
        <dbReference type="ChEBI" id="CHEBI:57483"/>
        <dbReference type="ChEBI" id="CHEBI:57634"/>
        <dbReference type="ChEBI" id="CHEBI:59776"/>
        <dbReference type="EC" id="2.2.1.2"/>
    </reaction>
</comment>
<evidence type="ECO:0000256" key="1">
    <source>
        <dbReference type="ARBA" id="ARBA00003518"/>
    </source>
</evidence>
<dbReference type="GO" id="GO:0005737">
    <property type="term" value="C:cytoplasm"/>
    <property type="evidence" value="ECO:0007669"/>
    <property type="project" value="UniProtKB-SubCell"/>
</dbReference>
<comment type="function">
    <text evidence="1 10">Transaldolase is important for the balance of metabolites in the pentose-phosphate pathway.</text>
</comment>
<dbReference type="Gene3D" id="3.20.20.70">
    <property type="entry name" value="Aldolase class I"/>
    <property type="match status" value="1"/>
</dbReference>
<dbReference type="GO" id="GO:0006098">
    <property type="term" value="P:pentose-phosphate shunt"/>
    <property type="evidence" value="ECO:0007669"/>
    <property type="project" value="UniProtKB-UniRule"/>
</dbReference>
<dbReference type="InterPro" id="IPR013785">
    <property type="entry name" value="Aldolase_TIM"/>
</dbReference>
<evidence type="ECO:0000256" key="6">
    <source>
        <dbReference type="ARBA" id="ARBA00022490"/>
    </source>
</evidence>
<dbReference type="EMBL" id="OCMU01000004">
    <property type="protein sequence ID" value="SOD22520.1"/>
    <property type="molecule type" value="Genomic_DNA"/>
</dbReference>
<dbReference type="GO" id="GO:0004801">
    <property type="term" value="F:transaldolase activity"/>
    <property type="evidence" value="ECO:0007669"/>
    <property type="project" value="UniProtKB-UniRule"/>
</dbReference>
<comment type="subcellular location">
    <subcellularLocation>
        <location evidence="2 10">Cytoplasm</location>
    </subcellularLocation>
</comment>
<dbReference type="InterPro" id="IPR004732">
    <property type="entry name" value="Transaldolase_2"/>
</dbReference>